<dbReference type="Gene3D" id="2.60.40.10">
    <property type="entry name" value="Immunoglobulins"/>
    <property type="match status" value="2"/>
</dbReference>
<feature type="transmembrane region" description="Helical" evidence="30">
    <location>
        <begin position="465"/>
        <end position="488"/>
    </location>
</feature>
<evidence type="ECO:0000256" key="31">
    <source>
        <dbReference type="SAM" id="SignalP"/>
    </source>
</evidence>
<keyword evidence="18 30" id="KW-0472">Membrane</keyword>
<dbReference type="FunFam" id="3.30.200.20:FF:000033">
    <property type="entry name" value="Tyrosine-protein kinase receptor"/>
    <property type="match status" value="1"/>
</dbReference>
<dbReference type="InterPro" id="IPR032675">
    <property type="entry name" value="LRR_dom_sf"/>
</dbReference>
<dbReference type="InterPro" id="IPR008266">
    <property type="entry name" value="Tyr_kinase_AS"/>
</dbReference>
<reference evidence="37" key="1">
    <citation type="journal article" date="2023" name="DNA Res.">
        <title>Chromosome-level genome assembly of Phrynocephalus forsythii using third-generation DNA sequencing and Hi-C analysis.</title>
        <authorList>
            <person name="Qi Y."/>
            <person name="Zhao W."/>
            <person name="Zhao Y."/>
            <person name="Niu C."/>
            <person name="Cao S."/>
            <person name="Zhang Y."/>
        </authorList>
    </citation>
    <scope>NUCLEOTIDE SEQUENCE</scope>
    <source>
        <tissue evidence="37">Muscle</tissue>
    </source>
</reference>
<dbReference type="PROSITE" id="PS50027">
    <property type="entry name" value="EGF_LAM_2"/>
    <property type="match status" value="1"/>
</dbReference>
<feature type="signal peptide" evidence="31">
    <location>
        <begin position="1"/>
        <end position="32"/>
    </location>
</feature>
<dbReference type="Pfam" id="PF12661">
    <property type="entry name" value="hEGF"/>
    <property type="match status" value="2"/>
</dbReference>
<feature type="transmembrane region" description="Helical" evidence="30">
    <location>
        <begin position="1558"/>
        <end position="1581"/>
    </location>
</feature>
<feature type="domain" description="Ig-like" evidence="35">
    <location>
        <begin position="201"/>
        <end position="276"/>
    </location>
</feature>
<evidence type="ECO:0000313" key="38">
    <source>
        <dbReference type="Proteomes" id="UP001142489"/>
    </source>
</evidence>
<evidence type="ECO:0000256" key="18">
    <source>
        <dbReference type="ARBA" id="ARBA00023136"/>
    </source>
</evidence>
<dbReference type="InterPro" id="IPR001245">
    <property type="entry name" value="Ser-Thr/Tyr_kinase_cat_dom"/>
</dbReference>
<keyword evidence="10 31" id="KW-0732">Signal</keyword>
<dbReference type="SMART" id="SM00219">
    <property type="entry name" value="TyrKc"/>
    <property type="match status" value="1"/>
</dbReference>
<keyword evidence="6 28" id="KW-0597">Phosphoprotein</keyword>
<comment type="subcellular location">
    <subcellularLocation>
        <location evidence="1">Cell membrane</location>
        <topology evidence="1">Single-pass membrane protein</topology>
    </subcellularLocation>
    <subcellularLocation>
        <location evidence="2">Endosome membrane</location>
        <topology evidence="2">Single-pass type I membrane protein</topology>
    </subcellularLocation>
</comment>
<feature type="domain" description="EMI" evidence="36">
    <location>
        <begin position="884"/>
        <end position="963"/>
    </location>
</feature>
<feature type="domain" description="Laminin EGF-like" evidence="34">
    <location>
        <begin position="1207"/>
        <end position="1250"/>
    </location>
</feature>
<evidence type="ECO:0000256" key="1">
    <source>
        <dbReference type="ARBA" id="ARBA00004162"/>
    </source>
</evidence>
<dbReference type="InterPro" id="IPR013032">
    <property type="entry name" value="EGF-like_CS"/>
</dbReference>
<dbReference type="SMART" id="SM00082">
    <property type="entry name" value="LRRCT"/>
    <property type="match status" value="1"/>
</dbReference>
<evidence type="ECO:0000256" key="20">
    <source>
        <dbReference type="ARBA" id="ARBA00023157"/>
    </source>
</evidence>
<evidence type="ECO:0000256" key="30">
    <source>
        <dbReference type="SAM" id="Phobius"/>
    </source>
</evidence>
<keyword evidence="13" id="KW-0418">Kinase</keyword>
<dbReference type="PROSITE" id="PS50026">
    <property type="entry name" value="EGF_3"/>
    <property type="match status" value="7"/>
</dbReference>
<keyword evidence="12 27" id="KW-0547">Nucleotide-binding</keyword>
<dbReference type="PROSITE" id="PS51041">
    <property type="entry name" value="EMI"/>
    <property type="match status" value="1"/>
</dbReference>
<keyword evidence="22" id="KW-0325">Glycoprotein</keyword>
<dbReference type="SUPFAM" id="SSF56112">
    <property type="entry name" value="Protein kinase-like (PK-like)"/>
    <property type="match status" value="1"/>
</dbReference>
<gene>
    <name evidence="37" type="ORF">JRQ81_009361</name>
</gene>
<dbReference type="SUPFAM" id="SSF52058">
    <property type="entry name" value="L domain-like"/>
    <property type="match status" value="1"/>
</dbReference>
<evidence type="ECO:0000256" key="3">
    <source>
        <dbReference type="ARBA" id="ARBA00022473"/>
    </source>
</evidence>
<dbReference type="InterPro" id="IPR036179">
    <property type="entry name" value="Ig-like_dom_sf"/>
</dbReference>
<comment type="caution">
    <text evidence="37">The sequence shown here is derived from an EMBL/GenBank/DDBJ whole genome shotgun (WGS) entry which is preliminary data.</text>
</comment>
<dbReference type="InterPro" id="IPR002011">
    <property type="entry name" value="Tyr_kinase_rcpt_2_CS"/>
</dbReference>
<dbReference type="EMBL" id="JAPFRF010000019">
    <property type="protein sequence ID" value="KAJ7307350.1"/>
    <property type="molecule type" value="Genomic_DNA"/>
</dbReference>
<feature type="disulfide bond" evidence="25">
    <location>
        <begin position="1355"/>
        <end position="1364"/>
    </location>
</feature>
<comment type="similarity">
    <text evidence="23">Belongs to the MEGF family.</text>
</comment>
<dbReference type="PRINTS" id="PR00109">
    <property type="entry name" value="TYRKINASE"/>
</dbReference>
<feature type="domain" description="EGF-like" evidence="33">
    <location>
        <begin position="1072"/>
        <end position="1104"/>
    </location>
</feature>
<evidence type="ECO:0000256" key="29">
    <source>
        <dbReference type="SAM" id="MobiDB-lite"/>
    </source>
</evidence>
<dbReference type="InterPro" id="IPR013783">
    <property type="entry name" value="Ig-like_fold"/>
</dbReference>
<feature type="disulfide bond" evidence="25">
    <location>
        <begin position="1180"/>
        <end position="1189"/>
    </location>
</feature>
<keyword evidence="20 25" id="KW-1015">Disulfide bond</keyword>
<dbReference type="Pfam" id="PF23301">
    <property type="entry name" value="EGF_PEAR1L"/>
    <property type="match status" value="1"/>
</dbReference>
<feature type="chain" id="PRO_5040254331" description="Tyrosine-protein kinase receptor" evidence="31">
    <location>
        <begin position="33"/>
        <end position="1888"/>
    </location>
</feature>
<comment type="catalytic activity">
    <reaction evidence="24 28">
        <text>L-tyrosyl-[protein] + ATP = O-phospho-L-tyrosyl-[protein] + ADP + H(+)</text>
        <dbReference type="Rhea" id="RHEA:10596"/>
        <dbReference type="Rhea" id="RHEA-COMP:10136"/>
        <dbReference type="Rhea" id="RHEA-COMP:20101"/>
        <dbReference type="ChEBI" id="CHEBI:15378"/>
        <dbReference type="ChEBI" id="CHEBI:30616"/>
        <dbReference type="ChEBI" id="CHEBI:46858"/>
        <dbReference type="ChEBI" id="CHEBI:61978"/>
        <dbReference type="ChEBI" id="CHEBI:456216"/>
        <dbReference type="EC" id="2.7.10.1"/>
    </reaction>
</comment>
<evidence type="ECO:0000259" key="33">
    <source>
        <dbReference type="PROSITE" id="PS50026"/>
    </source>
</evidence>
<feature type="domain" description="EGF-like" evidence="33">
    <location>
        <begin position="1335"/>
        <end position="1365"/>
    </location>
</feature>
<evidence type="ECO:0000256" key="27">
    <source>
        <dbReference type="PROSITE-ProRule" id="PRU10141"/>
    </source>
</evidence>
<protein>
    <recommendedName>
        <fullName evidence="28">Tyrosine-protein kinase receptor</fullName>
        <ecNumber evidence="28">2.7.10.1</ecNumber>
    </recommendedName>
</protein>
<dbReference type="PROSITE" id="PS01186">
    <property type="entry name" value="EGF_2"/>
    <property type="match status" value="1"/>
</dbReference>
<keyword evidence="19" id="KW-0829">Tyrosine-protein kinase</keyword>
<dbReference type="Gene3D" id="2.170.300.10">
    <property type="entry name" value="Tie2 ligand-binding domain superfamily"/>
    <property type="match status" value="4"/>
</dbReference>
<evidence type="ECO:0000256" key="8">
    <source>
        <dbReference type="ARBA" id="ARBA00022679"/>
    </source>
</evidence>
<keyword evidence="16" id="KW-0524">Neurogenesis</keyword>
<dbReference type="PRINTS" id="PR01940">
    <property type="entry name" value="NTKRECEPTOR1"/>
</dbReference>
<dbReference type="Pfam" id="PF07679">
    <property type="entry name" value="I-set"/>
    <property type="match status" value="1"/>
</dbReference>
<dbReference type="OrthoDB" id="10268124at2759"/>
<dbReference type="Pfam" id="PF07714">
    <property type="entry name" value="PK_Tyr_Ser-Thr"/>
    <property type="match status" value="1"/>
</dbReference>
<evidence type="ECO:0000259" key="34">
    <source>
        <dbReference type="PROSITE" id="PS50027"/>
    </source>
</evidence>
<evidence type="ECO:0000259" key="36">
    <source>
        <dbReference type="PROSITE" id="PS51041"/>
    </source>
</evidence>
<dbReference type="PRINTS" id="PR00011">
    <property type="entry name" value="EGFLAMININ"/>
</dbReference>
<dbReference type="GO" id="GO:0030154">
    <property type="term" value="P:cell differentiation"/>
    <property type="evidence" value="ECO:0007669"/>
    <property type="project" value="UniProtKB-KW"/>
</dbReference>
<evidence type="ECO:0000256" key="21">
    <source>
        <dbReference type="ARBA" id="ARBA00023170"/>
    </source>
</evidence>
<feature type="disulfide bond" evidence="25">
    <location>
        <begin position="1441"/>
        <end position="1450"/>
    </location>
</feature>
<evidence type="ECO:0000259" key="35">
    <source>
        <dbReference type="PROSITE" id="PS50835"/>
    </source>
</evidence>
<dbReference type="PANTHER" id="PTHR24052:SF12">
    <property type="entry name" value="PLATELET ENDOTHELIAL AGGREGATION RECEPTOR 1"/>
    <property type="match status" value="1"/>
</dbReference>
<dbReference type="EC" id="2.7.10.1" evidence="28"/>
<dbReference type="InterPro" id="IPR002049">
    <property type="entry name" value="LE_dom"/>
</dbReference>
<dbReference type="GO" id="GO:0005524">
    <property type="term" value="F:ATP binding"/>
    <property type="evidence" value="ECO:0007669"/>
    <property type="project" value="UniProtKB-UniRule"/>
</dbReference>
<evidence type="ECO:0000256" key="26">
    <source>
        <dbReference type="PROSITE-ProRule" id="PRU00460"/>
    </source>
</evidence>
<feature type="disulfide bond" evidence="25">
    <location>
        <begin position="1137"/>
        <end position="1146"/>
    </location>
</feature>
<dbReference type="InterPro" id="IPR013098">
    <property type="entry name" value="Ig_I-set"/>
</dbReference>
<dbReference type="InterPro" id="IPR052485">
    <property type="entry name" value="MEGF_diff_regulators"/>
</dbReference>
<evidence type="ECO:0000256" key="24">
    <source>
        <dbReference type="ARBA" id="ARBA00051243"/>
    </source>
</evidence>
<dbReference type="InterPro" id="IPR001611">
    <property type="entry name" value="Leu-rich_rpt"/>
</dbReference>
<keyword evidence="21 28" id="KW-0675">Receptor</keyword>
<keyword evidence="14" id="KW-0221">Differentiation</keyword>
<dbReference type="Pfam" id="PF13855">
    <property type="entry name" value="LRR_8"/>
    <property type="match status" value="1"/>
</dbReference>
<keyword evidence="3" id="KW-0217">Developmental protein</keyword>
<keyword evidence="26" id="KW-0424">Laminin EGF-like domain</keyword>
<proteinExistence type="inferred from homology"/>
<evidence type="ECO:0000256" key="7">
    <source>
        <dbReference type="ARBA" id="ARBA00022614"/>
    </source>
</evidence>
<name>A0A9Q0XBN7_9SAUR</name>
<dbReference type="InterPro" id="IPR000483">
    <property type="entry name" value="Cys-rich_flank_reg_C"/>
</dbReference>
<keyword evidence="15 27" id="KW-0067">ATP-binding</keyword>
<feature type="disulfide bond" evidence="26">
    <location>
        <begin position="1226"/>
        <end position="1235"/>
    </location>
</feature>
<evidence type="ECO:0000256" key="25">
    <source>
        <dbReference type="PROSITE-ProRule" id="PRU00076"/>
    </source>
</evidence>
<feature type="compositionally biased region" description="Basic and acidic residues" evidence="29">
    <location>
        <begin position="1783"/>
        <end position="1795"/>
    </location>
</feature>
<feature type="domain" description="EGF-like" evidence="33">
    <location>
        <begin position="1023"/>
        <end position="1058"/>
    </location>
</feature>
<dbReference type="GO" id="GO:0072359">
    <property type="term" value="P:circulatory system development"/>
    <property type="evidence" value="ECO:0007669"/>
    <property type="project" value="UniProtKB-ARBA"/>
</dbReference>
<dbReference type="GO" id="GO:0005030">
    <property type="term" value="F:neurotrophin receptor activity"/>
    <property type="evidence" value="ECO:0007669"/>
    <property type="project" value="InterPro"/>
</dbReference>
<dbReference type="PANTHER" id="PTHR24052">
    <property type="entry name" value="DELTA-RELATED"/>
    <property type="match status" value="1"/>
</dbReference>
<dbReference type="PROSITE" id="PS00022">
    <property type="entry name" value="EGF_1"/>
    <property type="match status" value="8"/>
</dbReference>
<dbReference type="InterPro" id="IPR057138">
    <property type="entry name" value="EGF_PEAR1L-like"/>
</dbReference>
<dbReference type="Gene3D" id="1.10.510.10">
    <property type="entry name" value="Transferase(Phosphotransferase) domain 1"/>
    <property type="match status" value="1"/>
</dbReference>
<feature type="compositionally biased region" description="Basic and acidic residues" evidence="29">
    <location>
        <begin position="438"/>
        <end position="450"/>
    </location>
</feature>
<dbReference type="SMART" id="SM00181">
    <property type="entry name" value="EGF"/>
    <property type="match status" value="13"/>
</dbReference>
<feature type="domain" description="EGF-like" evidence="33">
    <location>
        <begin position="1117"/>
        <end position="1147"/>
    </location>
</feature>
<evidence type="ECO:0000313" key="37">
    <source>
        <dbReference type="EMBL" id="KAJ7307350.1"/>
    </source>
</evidence>
<keyword evidence="4" id="KW-1003">Cell membrane</keyword>
<dbReference type="CDD" id="cd00055">
    <property type="entry name" value="EGF_Lam"/>
    <property type="match status" value="3"/>
</dbReference>
<feature type="disulfide bond" evidence="25">
    <location>
        <begin position="1484"/>
        <end position="1493"/>
    </location>
</feature>
<feature type="binding site" evidence="27">
    <location>
        <position position="595"/>
    </location>
    <ligand>
        <name>ATP</name>
        <dbReference type="ChEBI" id="CHEBI:30616"/>
    </ligand>
</feature>
<feature type="domain" description="EGF-like" evidence="33">
    <location>
        <begin position="1459"/>
        <end position="1494"/>
    </location>
</feature>
<dbReference type="InterPro" id="IPR007110">
    <property type="entry name" value="Ig-like_dom"/>
</dbReference>
<dbReference type="FunFam" id="2.170.300.10:FF:000002">
    <property type="entry name" value="Multiple epidermal growth factor-like domains 10"/>
    <property type="match status" value="1"/>
</dbReference>
<dbReference type="SUPFAM" id="SSF48726">
    <property type="entry name" value="Immunoglobulin"/>
    <property type="match status" value="2"/>
</dbReference>
<dbReference type="GO" id="GO:0004714">
    <property type="term" value="F:transmembrane receptor protein tyrosine kinase activity"/>
    <property type="evidence" value="ECO:0007669"/>
    <property type="project" value="UniProtKB-EC"/>
</dbReference>
<evidence type="ECO:0000256" key="17">
    <source>
        <dbReference type="ARBA" id="ARBA00022989"/>
    </source>
</evidence>
<keyword evidence="8" id="KW-0808">Transferase</keyword>
<dbReference type="InterPro" id="IPR000719">
    <property type="entry name" value="Prot_kinase_dom"/>
</dbReference>
<dbReference type="PROSITE" id="PS00107">
    <property type="entry name" value="PROTEIN_KINASE_ATP"/>
    <property type="match status" value="1"/>
</dbReference>
<feature type="region of interest" description="Disordered" evidence="29">
    <location>
        <begin position="1745"/>
        <end position="1827"/>
    </location>
</feature>
<evidence type="ECO:0000256" key="5">
    <source>
        <dbReference type="ARBA" id="ARBA00022536"/>
    </source>
</evidence>
<dbReference type="InterPro" id="IPR000742">
    <property type="entry name" value="EGF"/>
</dbReference>
<evidence type="ECO:0000256" key="16">
    <source>
        <dbReference type="ARBA" id="ARBA00022902"/>
    </source>
</evidence>
<dbReference type="PROSITE" id="PS50011">
    <property type="entry name" value="PROTEIN_KINASE_DOM"/>
    <property type="match status" value="1"/>
</dbReference>
<dbReference type="PROSITE" id="PS50835">
    <property type="entry name" value="IG_LIKE"/>
    <property type="match status" value="1"/>
</dbReference>
<dbReference type="InterPro" id="IPR011489">
    <property type="entry name" value="EMI_domain"/>
</dbReference>
<evidence type="ECO:0000256" key="9">
    <source>
        <dbReference type="ARBA" id="ARBA00022692"/>
    </source>
</evidence>
<evidence type="ECO:0000256" key="11">
    <source>
        <dbReference type="ARBA" id="ARBA00022737"/>
    </source>
</evidence>
<evidence type="ECO:0000256" key="12">
    <source>
        <dbReference type="ARBA" id="ARBA00022741"/>
    </source>
</evidence>
<evidence type="ECO:0000256" key="23">
    <source>
        <dbReference type="ARBA" id="ARBA00038377"/>
    </source>
</evidence>
<keyword evidence="17 30" id="KW-1133">Transmembrane helix</keyword>
<organism evidence="37 38">
    <name type="scientific">Phrynocephalus forsythii</name>
    <dbReference type="NCBI Taxonomy" id="171643"/>
    <lineage>
        <taxon>Eukaryota</taxon>
        <taxon>Metazoa</taxon>
        <taxon>Chordata</taxon>
        <taxon>Craniata</taxon>
        <taxon>Vertebrata</taxon>
        <taxon>Euteleostomi</taxon>
        <taxon>Lepidosauria</taxon>
        <taxon>Squamata</taxon>
        <taxon>Bifurcata</taxon>
        <taxon>Unidentata</taxon>
        <taxon>Episquamata</taxon>
        <taxon>Toxicofera</taxon>
        <taxon>Iguania</taxon>
        <taxon>Acrodonta</taxon>
        <taxon>Agamidae</taxon>
        <taxon>Agaminae</taxon>
        <taxon>Phrynocephalus</taxon>
    </lineage>
</organism>
<dbReference type="GO" id="GO:0007399">
    <property type="term" value="P:nervous system development"/>
    <property type="evidence" value="ECO:0007669"/>
    <property type="project" value="UniProtKB-KW"/>
</dbReference>
<dbReference type="PROSITE" id="PS00239">
    <property type="entry name" value="RECEPTOR_TYR_KIN_II"/>
    <property type="match status" value="1"/>
</dbReference>
<dbReference type="Gene3D" id="3.80.10.10">
    <property type="entry name" value="Ribonuclease Inhibitor"/>
    <property type="match status" value="1"/>
</dbReference>
<keyword evidence="11" id="KW-0677">Repeat</keyword>
<dbReference type="Gene3D" id="2.10.25.10">
    <property type="entry name" value="Laminin"/>
    <property type="match status" value="2"/>
</dbReference>
<evidence type="ECO:0000256" key="2">
    <source>
        <dbReference type="ARBA" id="ARBA00004530"/>
    </source>
</evidence>
<feature type="domain" description="EGF-like" evidence="33">
    <location>
        <begin position="1155"/>
        <end position="1190"/>
    </location>
</feature>
<evidence type="ECO:0000256" key="22">
    <source>
        <dbReference type="ARBA" id="ARBA00023180"/>
    </source>
</evidence>
<keyword evidence="7" id="KW-0433">Leucine-rich repeat</keyword>
<dbReference type="FunFam" id="2.170.300.10:FF:000041">
    <property type="entry name" value="Tyrosine protein kinase receptor tie-1, putative"/>
    <property type="match status" value="2"/>
</dbReference>
<dbReference type="PROSITE" id="PS00109">
    <property type="entry name" value="PROTEIN_KINASE_TYR"/>
    <property type="match status" value="1"/>
</dbReference>
<dbReference type="InterPro" id="IPR017441">
    <property type="entry name" value="Protein_kinase_ATP_BS"/>
</dbReference>
<comment type="similarity">
    <text evidence="28">Belongs to the protein kinase superfamily. Tyr protein kinase family. Insulin receptor subfamily.</text>
</comment>
<dbReference type="GO" id="GO:0007169">
    <property type="term" value="P:cell surface receptor protein tyrosine kinase signaling pathway"/>
    <property type="evidence" value="ECO:0007669"/>
    <property type="project" value="InterPro"/>
</dbReference>
<feature type="domain" description="Protein kinase" evidence="32">
    <location>
        <begin position="559"/>
        <end position="836"/>
    </location>
</feature>
<dbReference type="GO" id="GO:0005886">
    <property type="term" value="C:plasma membrane"/>
    <property type="evidence" value="ECO:0007669"/>
    <property type="project" value="UniProtKB-SubCell"/>
</dbReference>
<dbReference type="Gene3D" id="3.30.200.20">
    <property type="entry name" value="Phosphorylase Kinase, domain 1"/>
    <property type="match status" value="1"/>
</dbReference>
<dbReference type="Pfam" id="PF00053">
    <property type="entry name" value="EGF_laminin"/>
    <property type="match status" value="5"/>
</dbReference>
<evidence type="ECO:0000256" key="10">
    <source>
        <dbReference type="ARBA" id="ARBA00022729"/>
    </source>
</evidence>
<evidence type="ECO:0000256" key="19">
    <source>
        <dbReference type="ARBA" id="ARBA00023137"/>
    </source>
</evidence>
<accession>A0A9Q0XBN7</accession>
<feature type="region of interest" description="Disordered" evidence="29">
    <location>
        <begin position="438"/>
        <end position="461"/>
    </location>
</feature>
<dbReference type="SMART" id="SM00180">
    <property type="entry name" value="EGF_Lam"/>
    <property type="match status" value="12"/>
</dbReference>
<sequence>MLPWGHGSALAGTAGLLVLSLVGVAWLPPSAASPCLDQCRCYLNILLCQEPNTLRSLAQLRSLENFTEIGGKGGGHQWGPTWEVRGGGFSASLLHCRTISRTSLQFIAPNTFQASLNLTHVNLAYNQLQFLSWRLFHHLRLQELVLVGNPLLCSCSLRWLQVWQESRRAELSSNRSLQCLVEGGGKGTPLREMPLGGCEFPKVWIDYDPAPMGENGNATLTCHATGQPTPAMTWHVPDLGPYAPIITQESESTATLQMLHVSSRFNLQNITCQAENEAGMDEALPWASAHPRWGTGVAGVVVGGWAAGASAEPEVPSPGTFKGTRGLTSQGGAVPATILDLGPAVHYHKWCLPFSVDGNPTPSIRWRFEGRDLNESEYVHTLFYERALNATEVHGCLVLDKPTHVSNGNYTLLVWNPLGADSRTIYQCFMEVPEENFHPEEPIPDTDNRTNMEQGPVETPEEPSVGISVAVVLAVCAGFFLTVMLIILNKCGQHPKFSINRSAVLGQTDDLAVSLQFMNVPSSPSSSAESKLDVMKTNVIENPQYFCNARVHHIQRQDIVLKWELGEGAFGKVFLAECYRLDPSSPQEKLLVAAKTLKEATENARLDFQREAELLTVLQHEHIVRFYGVCTDGEPLVMVFEYMRHGDLNRFLRSHGPDAKILDQGNGSSFGQLTLGEMLQIATQIASGMVYLASLHFVHRDLATRNCLVGHNLVVKIGDFGMSRDIYSTDYYRVGGRTMLPIRWMPPESILYRKFTTESDAWSFGVVLWEIFTYGKQPWYQLSNTEAIECITQGRELERPRTCPSEVYGIMQSCWHREPQLRQSMREVHRRLQSLLSSHVKSSEEEEEETRTAKISALTPQQWKIAWLKAEKSQGWAGALSPSDPNVCSYWESFTAPSKESYVQPFAQASLEPCDRTTWPSAQTCPRHKVLYKVAYRQGVKQDYRRRYHCCQGYYESSDLCVPRCTQDCIHGRCVAPDLCQCEQGWRGSDCSQECGSLFWGPGCEKACPCARGASCDPLTGTYGPGCLLACHCENGATCNGATGACHCSQGYAGPHCELLCLNGTNEAFQCPPALCPCQNGGICHPLGSTTCVCPPGWMGSICSLRCPPGRFGSGCQGECQCHNGGWCDGASGQCQCAPGYTGERCREECPAGRYGQDCSQTCDCANGGRCFHLNGACLCEAGFRGDRCQERECPPGFFGLGCHSPCLCHPQHTESCHPLSGECACQPGWTGLSCNETCPPGYHGLGCREPCLCLHGGVCDAATGFCQCPPGHTDKHCSSPCPPESYGLNCSLSCTCRHALGCSPLDGRCLCKEGWQGADCSLPCPAGTWGFGCNESCSCAHGAACSPISGACLCPAGWRGRQCQEPCPDWSFGLGCSKRCTCQSAEGCDPITGQCHCRPGWTGLHCSQPCPKDRWGPHCGQLCSCRNRATCSPTDGSCECAPGFRGPSCQRPCQPGRYGKRCAVTCQCANHSICHPVDGACDCPPGWTGSDCSKRCPPGLFGANCTQQCQCQHEALCDPEAGRCLCPAEYTGAHCQTRSPSHPVTVAPVAPAGPPSLGAVIGLVVLAALLVGVLVLFLSYRHCQKDKQRQQLSVTYAASGADTSEYAVPDVPPSYTHHYYSNPSYHTLSPCSPPGWPGPPSLERTNLEKVIPSQFFPGSKRGSGLRERPTTYGNDCNSTLPADWKHCPGGPLLGPSGQERSPMDRSYSYTNGVGDARGKAYPGEGLLCRSESSLSSENPYATIRDLPVLPGKPSEGSYMEMKSPARRERSYAEISLSEEPGEERPEGEQQEEGKGLAGAESLVPAPNHYDSPQEQPHPLPLRHPARPALPTVATSLPPGPMRRRSSLWALGLLLLEWPLLREWAEEWQGGAQEQVLPSCRAAMLSSS</sequence>
<evidence type="ECO:0000259" key="32">
    <source>
        <dbReference type="PROSITE" id="PS50011"/>
    </source>
</evidence>
<keyword evidence="5 25" id="KW-0245">EGF-like domain</keyword>
<dbReference type="InterPro" id="IPR020461">
    <property type="entry name" value="NTRK1"/>
</dbReference>
<evidence type="ECO:0000256" key="15">
    <source>
        <dbReference type="ARBA" id="ARBA00022840"/>
    </source>
</evidence>
<dbReference type="Proteomes" id="UP001142489">
    <property type="component" value="Unassembled WGS sequence"/>
</dbReference>
<evidence type="ECO:0000256" key="6">
    <source>
        <dbReference type="ARBA" id="ARBA00022553"/>
    </source>
</evidence>
<keyword evidence="38" id="KW-1185">Reference proteome</keyword>
<dbReference type="CDD" id="cd00054">
    <property type="entry name" value="EGF_CA"/>
    <property type="match status" value="2"/>
</dbReference>
<evidence type="ECO:0000256" key="28">
    <source>
        <dbReference type="RuleBase" id="RU000312"/>
    </source>
</evidence>
<dbReference type="InterPro" id="IPR020635">
    <property type="entry name" value="Tyr_kinase_cat_dom"/>
</dbReference>
<dbReference type="GO" id="GO:0010008">
    <property type="term" value="C:endosome membrane"/>
    <property type="evidence" value="ECO:0007669"/>
    <property type="project" value="UniProtKB-SubCell"/>
</dbReference>
<feature type="domain" description="EGF-like" evidence="33">
    <location>
        <begin position="1421"/>
        <end position="1451"/>
    </location>
</feature>
<feature type="disulfide bond" evidence="25">
    <location>
        <begin position="1094"/>
        <end position="1103"/>
    </location>
</feature>
<feature type="disulfide bond" evidence="25">
    <location>
        <begin position="1048"/>
        <end position="1057"/>
    </location>
</feature>
<evidence type="ECO:0000256" key="14">
    <source>
        <dbReference type="ARBA" id="ARBA00022782"/>
    </source>
</evidence>
<dbReference type="FunFam" id="1.10.510.10:FF:000034">
    <property type="entry name" value="Tyrosine-protein kinase receptor"/>
    <property type="match status" value="1"/>
</dbReference>
<evidence type="ECO:0000256" key="4">
    <source>
        <dbReference type="ARBA" id="ARBA00022475"/>
    </source>
</evidence>
<evidence type="ECO:0000256" key="13">
    <source>
        <dbReference type="ARBA" id="ARBA00022777"/>
    </source>
</evidence>
<keyword evidence="9 28" id="KW-0812">Transmembrane</keyword>
<comment type="caution">
    <text evidence="25">Lacks conserved residue(s) required for the propagation of feature annotation.</text>
</comment>
<dbReference type="InterPro" id="IPR011009">
    <property type="entry name" value="Kinase-like_dom_sf"/>
</dbReference>